<dbReference type="Proteomes" id="UP000256488">
    <property type="component" value="Unassembled WGS sequence"/>
</dbReference>
<dbReference type="RefSeq" id="WP_181917357.1">
    <property type="nucleotide sequence ID" value="NZ_NFZX01000087.1"/>
</dbReference>
<organism evidence="1 2">
    <name type="scientific">Virgibacillus dokdonensis</name>
    <dbReference type="NCBI Taxonomy" id="302167"/>
    <lineage>
        <taxon>Bacteria</taxon>
        <taxon>Bacillati</taxon>
        <taxon>Bacillota</taxon>
        <taxon>Bacilli</taxon>
        <taxon>Bacillales</taxon>
        <taxon>Bacillaceae</taxon>
        <taxon>Virgibacillus</taxon>
    </lineage>
</organism>
<sequence>MTNNINDKIASRLSERTYKDNRSEIYVELGNGKTSIWKNIETIKDKDTGLHGYVLQNPDTEEVVISFRGTERPKTTTKQVEQKYVGSPSQDARLAGAGGGAKLKDGNLIYETKDTDFSEFAKDVQEDVEGIVLGDSNYSKKEYGKTPYTASPSQDAALATGKAKLNPNDQTITYINNKNQFTEANHVVNKYVKRYGANNITFVGHSLGGGLAQYYAVEYDSNAITFAAADVFDLLSEENQKRALSGEFKDNVISYTYPDDAVGTFYKDSIGSVYYMGNPAEGGWGLSSHGIKNYMDNSMYDKKGYFLPRLLYDEKIQDQLTMSPLALKNSGVSDFHIRIQSSLMDGYVIEMKESEEQIAATRKALTHFLDDYITTMTELKRKYMNAVGFGKYDKLNASHVEEIFRDLTGVGPEGLPMLLDIDEFEELLAKLQKFQLDTGDIAYNMDKMSKDFTHMDQLLAQWLQLK</sequence>
<dbReference type="EMBL" id="NFZX01000087">
    <property type="protein sequence ID" value="RFA31971.1"/>
    <property type="molecule type" value="Genomic_DNA"/>
</dbReference>
<dbReference type="Gene3D" id="3.40.50.1820">
    <property type="entry name" value="alpha/beta hydrolase"/>
    <property type="match status" value="1"/>
</dbReference>
<comment type="caution">
    <text evidence="1">The sequence shown here is derived from an EMBL/GenBank/DDBJ whole genome shotgun (WGS) entry which is preliminary data.</text>
</comment>
<proteinExistence type="predicted"/>
<reference evidence="1 2" key="1">
    <citation type="submission" date="2017-05" db="EMBL/GenBank/DDBJ databases">
        <title>Virgibacillus sp. AK90 isolated from a saltern of Kakinada, India.</title>
        <authorList>
            <person name="Gupta V."/>
            <person name="Sidhu C."/>
            <person name="Korpole S."/>
            <person name="Pinnaka A.K."/>
        </authorList>
    </citation>
    <scope>NUCLEOTIDE SEQUENCE [LARGE SCALE GENOMIC DNA]</scope>
    <source>
        <strain evidence="1 2">AK90</strain>
    </source>
</reference>
<name>A0A3E0WIJ5_9BACI</name>
<accession>A0A3E0WIJ5</accession>
<dbReference type="Pfam" id="PF26363">
    <property type="entry name" value="Phospholipase-like"/>
    <property type="match status" value="1"/>
</dbReference>
<dbReference type="SUPFAM" id="SSF53474">
    <property type="entry name" value="alpha/beta-Hydrolases"/>
    <property type="match status" value="1"/>
</dbReference>
<protein>
    <submittedName>
        <fullName evidence="1">Uncharacterized protein</fullName>
    </submittedName>
</protein>
<dbReference type="AlphaFoldDB" id="A0A3E0WIJ5"/>
<evidence type="ECO:0000313" key="1">
    <source>
        <dbReference type="EMBL" id="RFA31971.1"/>
    </source>
</evidence>
<evidence type="ECO:0000313" key="2">
    <source>
        <dbReference type="Proteomes" id="UP000256488"/>
    </source>
</evidence>
<dbReference type="InterPro" id="IPR029058">
    <property type="entry name" value="AB_hydrolase_fold"/>
</dbReference>
<dbReference type="CDD" id="cd00741">
    <property type="entry name" value="Lipase"/>
    <property type="match status" value="1"/>
</dbReference>
<gene>
    <name evidence="1" type="ORF">CAI16_19345</name>
</gene>